<dbReference type="OrthoDB" id="5281682at2759"/>
<keyword evidence="2" id="KW-1185">Reference proteome</keyword>
<dbReference type="EMBL" id="KV878213">
    <property type="protein sequence ID" value="OJJ34495.1"/>
    <property type="molecule type" value="Genomic_DNA"/>
</dbReference>
<dbReference type="AlphaFoldDB" id="A0A1L9RHU3"/>
<dbReference type="RefSeq" id="XP_040688171.1">
    <property type="nucleotide sequence ID" value="XM_040831148.1"/>
</dbReference>
<dbReference type="Proteomes" id="UP000184383">
    <property type="component" value="Unassembled WGS sequence"/>
</dbReference>
<reference evidence="2" key="1">
    <citation type="journal article" date="2017" name="Genome Biol.">
        <title>Comparative genomics reveals high biological diversity and specific adaptations in the industrially and medically important fungal genus Aspergillus.</title>
        <authorList>
            <person name="de Vries R.P."/>
            <person name="Riley R."/>
            <person name="Wiebenga A."/>
            <person name="Aguilar-Osorio G."/>
            <person name="Amillis S."/>
            <person name="Uchima C.A."/>
            <person name="Anderluh G."/>
            <person name="Asadollahi M."/>
            <person name="Askin M."/>
            <person name="Barry K."/>
            <person name="Battaglia E."/>
            <person name="Bayram O."/>
            <person name="Benocci T."/>
            <person name="Braus-Stromeyer S.A."/>
            <person name="Caldana C."/>
            <person name="Canovas D."/>
            <person name="Cerqueira G.C."/>
            <person name="Chen F."/>
            <person name="Chen W."/>
            <person name="Choi C."/>
            <person name="Clum A."/>
            <person name="Dos Santos R.A."/>
            <person name="Damasio A.R."/>
            <person name="Diallinas G."/>
            <person name="Emri T."/>
            <person name="Fekete E."/>
            <person name="Flipphi M."/>
            <person name="Freyberg S."/>
            <person name="Gallo A."/>
            <person name="Gournas C."/>
            <person name="Habgood R."/>
            <person name="Hainaut M."/>
            <person name="Harispe M.L."/>
            <person name="Henrissat B."/>
            <person name="Hilden K.S."/>
            <person name="Hope R."/>
            <person name="Hossain A."/>
            <person name="Karabika E."/>
            <person name="Karaffa L."/>
            <person name="Karanyi Z."/>
            <person name="Krasevec N."/>
            <person name="Kuo A."/>
            <person name="Kusch H."/>
            <person name="LaButti K."/>
            <person name="Lagendijk E.L."/>
            <person name="Lapidus A."/>
            <person name="Levasseur A."/>
            <person name="Lindquist E."/>
            <person name="Lipzen A."/>
            <person name="Logrieco A.F."/>
            <person name="MacCabe A."/>
            <person name="Maekelae M.R."/>
            <person name="Malavazi I."/>
            <person name="Melin P."/>
            <person name="Meyer V."/>
            <person name="Mielnichuk N."/>
            <person name="Miskei M."/>
            <person name="Molnar A.P."/>
            <person name="Mule G."/>
            <person name="Ngan C.Y."/>
            <person name="Orejas M."/>
            <person name="Orosz E."/>
            <person name="Ouedraogo J.P."/>
            <person name="Overkamp K.M."/>
            <person name="Park H.-S."/>
            <person name="Perrone G."/>
            <person name="Piumi F."/>
            <person name="Punt P.J."/>
            <person name="Ram A.F."/>
            <person name="Ramon A."/>
            <person name="Rauscher S."/>
            <person name="Record E."/>
            <person name="Riano-Pachon D.M."/>
            <person name="Robert V."/>
            <person name="Roehrig J."/>
            <person name="Ruller R."/>
            <person name="Salamov A."/>
            <person name="Salih N.S."/>
            <person name="Samson R.A."/>
            <person name="Sandor E."/>
            <person name="Sanguinetti M."/>
            <person name="Schuetze T."/>
            <person name="Sepcic K."/>
            <person name="Shelest E."/>
            <person name="Sherlock G."/>
            <person name="Sophianopoulou V."/>
            <person name="Squina F.M."/>
            <person name="Sun H."/>
            <person name="Susca A."/>
            <person name="Todd R.B."/>
            <person name="Tsang A."/>
            <person name="Unkles S.E."/>
            <person name="van de Wiele N."/>
            <person name="van Rossen-Uffink D."/>
            <person name="Oliveira J.V."/>
            <person name="Vesth T.C."/>
            <person name="Visser J."/>
            <person name="Yu J.-H."/>
            <person name="Zhou M."/>
            <person name="Andersen M.R."/>
            <person name="Archer D.B."/>
            <person name="Baker S.E."/>
            <person name="Benoit I."/>
            <person name="Brakhage A.A."/>
            <person name="Braus G.H."/>
            <person name="Fischer R."/>
            <person name="Frisvad J.C."/>
            <person name="Goldman G.H."/>
            <person name="Houbraken J."/>
            <person name="Oakley B."/>
            <person name="Pocsi I."/>
            <person name="Scazzocchio C."/>
            <person name="Seiboth B."/>
            <person name="vanKuyk P.A."/>
            <person name="Wortman J."/>
            <person name="Dyer P.S."/>
            <person name="Grigoriev I.V."/>
        </authorList>
    </citation>
    <scope>NUCLEOTIDE SEQUENCE [LARGE SCALE GENOMIC DNA]</scope>
    <source>
        <strain evidence="2">DTO 134E9</strain>
    </source>
</reference>
<sequence>MAPELLSSPPSPFMLTIPPPRPVSVNSLARAPVSATIPYQKGTGTRSTSAEIQIHDDSDAPTVMPSQLDCETPMDTEMEGTQLNAAESHPRRSELRFENLPIEIHEAILDHLFGERASAFTTTAPGKSSARSWTKALRHPRRKALSNLSLIARVWRPLVQDRIYRHIKVKGTMEGLAECGSWFDAHPYLAPYVRHIEVWVPVWGNRANKNASHQLPARRFNNEDAGMADVTALLQATMAWDNPDTNHIHNYNYHYSSHNATMEDIFRHVKEYFPEARILTLEGGHCKKPPMIRHFRNDPSGHSGKERLTPLPNIQTFVMRGAWNIMRDYQHWNNLSQALPSLREWHCTYAKPKIEGYETISRVLMRLSPSILHLNISLEGFYNKETGHSTLFSDSPRPPHLCYLLGEVAPRLESLSFTGKVCSCLFLAAQKSLPSMSKLKSLDLVVKTCCRDPRYDSGYPFVDDVSGITNMKFIRSFERLVVGAVQSLENHPLLDYLRIRFIDLDSACPLLNPYFQLINNQCSGLWSEWILDVLHETRPQASFVQLCDGIYPQYGPNDQVVGAVYPRIRPQSIHACMYKIIADASKP</sequence>
<evidence type="ECO:0000313" key="1">
    <source>
        <dbReference type="EMBL" id="OJJ34495.1"/>
    </source>
</evidence>
<name>A0A1L9RHU3_ASPWE</name>
<proteinExistence type="predicted"/>
<protein>
    <submittedName>
        <fullName evidence="1">Uncharacterized protein</fullName>
    </submittedName>
</protein>
<gene>
    <name evidence="1" type="ORF">ASPWEDRAFT_173909</name>
</gene>
<accession>A0A1L9RHU3</accession>
<dbReference type="GeneID" id="63746996"/>
<organism evidence="1 2">
    <name type="scientific">Aspergillus wentii DTO 134E9</name>
    <dbReference type="NCBI Taxonomy" id="1073089"/>
    <lineage>
        <taxon>Eukaryota</taxon>
        <taxon>Fungi</taxon>
        <taxon>Dikarya</taxon>
        <taxon>Ascomycota</taxon>
        <taxon>Pezizomycotina</taxon>
        <taxon>Eurotiomycetes</taxon>
        <taxon>Eurotiomycetidae</taxon>
        <taxon>Eurotiales</taxon>
        <taxon>Aspergillaceae</taxon>
        <taxon>Aspergillus</taxon>
        <taxon>Aspergillus subgen. Cremei</taxon>
    </lineage>
</organism>
<dbReference type="VEuPathDB" id="FungiDB:ASPWEDRAFT_173909"/>
<evidence type="ECO:0000313" key="2">
    <source>
        <dbReference type="Proteomes" id="UP000184383"/>
    </source>
</evidence>